<dbReference type="InterPro" id="IPR053066">
    <property type="entry name" value="ADGR_G7"/>
</dbReference>
<dbReference type="GO" id="GO:0007166">
    <property type="term" value="P:cell surface receptor signaling pathway"/>
    <property type="evidence" value="ECO:0007669"/>
    <property type="project" value="InterPro"/>
</dbReference>
<feature type="transmembrane region" description="Helical" evidence="5">
    <location>
        <begin position="594"/>
        <end position="613"/>
    </location>
</feature>
<dbReference type="Pfam" id="PF00002">
    <property type="entry name" value="7tm_2"/>
    <property type="match status" value="1"/>
</dbReference>
<evidence type="ECO:0000256" key="1">
    <source>
        <dbReference type="ARBA" id="ARBA00004141"/>
    </source>
</evidence>
<dbReference type="InterPro" id="IPR000203">
    <property type="entry name" value="GPS"/>
</dbReference>
<feature type="signal peptide" evidence="6">
    <location>
        <begin position="1"/>
        <end position="27"/>
    </location>
</feature>
<evidence type="ECO:0000259" key="7">
    <source>
        <dbReference type="PROSITE" id="PS50261"/>
    </source>
</evidence>
<dbReference type="InterPro" id="IPR046338">
    <property type="entry name" value="GAIN_dom_sf"/>
</dbReference>
<dbReference type="OrthoDB" id="10046334at2759"/>
<accession>A0A8B7YI84</accession>
<feature type="transmembrane region" description="Helical" evidence="5">
    <location>
        <begin position="625"/>
        <end position="646"/>
    </location>
</feature>
<feature type="transmembrane region" description="Helical" evidence="5">
    <location>
        <begin position="764"/>
        <end position="785"/>
    </location>
</feature>
<keyword evidence="6" id="KW-0732">Signal</keyword>
<dbReference type="OMA" id="TPTQRCF"/>
<reference evidence="9" key="1">
    <citation type="submission" date="2025-08" db="UniProtKB">
        <authorList>
            <consortium name="RefSeq"/>
        </authorList>
    </citation>
    <scope>IDENTIFICATION</scope>
</reference>
<feature type="transmembrane region" description="Helical" evidence="5">
    <location>
        <begin position="700"/>
        <end position="722"/>
    </location>
</feature>
<feature type="chain" id="PRO_5034927242" evidence="6">
    <location>
        <begin position="28"/>
        <end position="930"/>
    </location>
</feature>
<sequence length="930" mass="101671">MLILWNLESVLLLQITFALSLVARSHSQNFTGGIPGVESACANSNEQSTTIQTTDIQYEYQFLLTASLSNVQFDARLADPESALFKSTASAFEAEVKLELWPLIQNPPPSMVVVSLDADIILFRTSDLGQPGGLTLECVLSIDSDQKDAEFLQSQLQTVARDSAEYPNFVPRVSASVNYCLREVILTQEGTLTWPVTAVGTDTGTEELCPAGTRYVGERSLARRSCSQSPEPPSHAVWDPYVCIDCGKIIQVDDALGEIYNEIRQNSSVILDGVTQAAVLLNEVTDITDIGFNWVALILEYVAGLNSLSTELLDAVIRLLSNLLRQDGQTFLLAQRQSSSSSRILQSLASILRGTTLAGAATEYTSVHPNIAASLLDVPQSRIQEEWISFGSVVSPIADAPLNEGSVGVSTGPTLSLLPNSEAYVHVKVEGPVSTGTTTVRTAFVIYHNAKLFQSIQPPAAMTSMVAGRVVSADIRATQSPELSIITRFKPFDPRVTNEECRSWDPSLNNGHGDWSTPVCMRNNTDTSDRINCQCNQFAAFTIFAEPDSGGPEVVDGVSAFVRVAAVICMLCLLAAVVLYLLVKELRSRREMQILAYFFCVLAAFYLILTAGIDQSGLGCIVVGALLHYCLLVALSWMGIAWVHLYDLSRRKPWPVTWFLAKVSGPVWGIPFLFVIITVIVDPNHHVTPTQRCFLSADPIYNIIVALILPTVLMLVAMGVAFGCTARNVILDNEESLGAQDPEGVVNVDRPTRWSRFWRLWQKYIMYSALIALTVLTSVFAAVMANSSGGGAQYIFGVLAIAKGLLVIGAFCLYHREVRETMLVKLGYTNGPESKKFQPYWSTSKWQKKNQQSVLPEMENAAGDEDREKNLYLDNTQGSSTQTNQGFNPTTIPLSAIEMKRMGENGVASHVNNGIVVEADFHGPLTMSED</sequence>
<dbReference type="Gene3D" id="1.20.1070.10">
    <property type="entry name" value="Rhodopsin 7-helix transmembrane proteins"/>
    <property type="match status" value="1"/>
</dbReference>
<name>A0A8B7YI84_ACAPL</name>
<protein>
    <submittedName>
        <fullName evidence="9">Adhesion G-protein coupled receptor G2-like</fullName>
    </submittedName>
</protein>
<comment type="subcellular location">
    <subcellularLocation>
        <location evidence="1">Membrane</location>
        <topology evidence="1">Multi-pass membrane protein</topology>
    </subcellularLocation>
</comment>
<dbReference type="PANTHER" id="PTHR47767:SF1">
    <property type="entry name" value="ADHESION G PROTEIN-COUPLED RECEPTOR G7"/>
    <property type="match status" value="1"/>
</dbReference>
<proteinExistence type="predicted"/>
<dbReference type="KEGG" id="aplc:110980201"/>
<keyword evidence="4 5" id="KW-0472">Membrane</keyword>
<dbReference type="GeneID" id="110980201"/>
<dbReference type="GO" id="GO:0004930">
    <property type="term" value="F:G protein-coupled receptor activity"/>
    <property type="evidence" value="ECO:0007669"/>
    <property type="project" value="InterPro"/>
</dbReference>
<organism evidence="8 9">
    <name type="scientific">Acanthaster planci</name>
    <name type="common">Crown-of-thorns starfish</name>
    <dbReference type="NCBI Taxonomy" id="133434"/>
    <lineage>
        <taxon>Eukaryota</taxon>
        <taxon>Metazoa</taxon>
        <taxon>Echinodermata</taxon>
        <taxon>Eleutherozoa</taxon>
        <taxon>Asterozoa</taxon>
        <taxon>Asteroidea</taxon>
        <taxon>Valvatacea</taxon>
        <taxon>Valvatida</taxon>
        <taxon>Acanthasteridae</taxon>
        <taxon>Acanthaster</taxon>
    </lineage>
</organism>
<feature type="transmembrane region" description="Helical" evidence="5">
    <location>
        <begin position="658"/>
        <end position="680"/>
    </location>
</feature>
<keyword evidence="8" id="KW-1185">Reference proteome</keyword>
<dbReference type="PANTHER" id="PTHR47767">
    <property type="entry name" value="ADHESION G PROTEIN-COUPLED RECEPTOR G7"/>
    <property type="match status" value="1"/>
</dbReference>
<dbReference type="PROSITE" id="PS50261">
    <property type="entry name" value="G_PROTEIN_RECEP_F2_4"/>
    <property type="match status" value="1"/>
</dbReference>
<keyword evidence="3 5" id="KW-1133">Transmembrane helix</keyword>
<dbReference type="InterPro" id="IPR017981">
    <property type="entry name" value="GPCR_2-like_7TM"/>
</dbReference>
<evidence type="ECO:0000256" key="3">
    <source>
        <dbReference type="ARBA" id="ARBA00022989"/>
    </source>
</evidence>
<gene>
    <name evidence="9" type="primary">LOC110980201</name>
</gene>
<feature type="domain" description="G-protein coupled receptors family 2 profile 2" evidence="7">
    <location>
        <begin position="558"/>
        <end position="815"/>
    </location>
</feature>
<keyword evidence="2 5" id="KW-0812">Transmembrane</keyword>
<evidence type="ECO:0000256" key="4">
    <source>
        <dbReference type="ARBA" id="ARBA00023136"/>
    </source>
</evidence>
<dbReference type="Pfam" id="PF01825">
    <property type="entry name" value="GPS"/>
    <property type="match status" value="1"/>
</dbReference>
<evidence type="ECO:0000256" key="6">
    <source>
        <dbReference type="SAM" id="SignalP"/>
    </source>
</evidence>
<evidence type="ECO:0000313" key="9">
    <source>
        <dbReference type="RefSeq" id="XP_022092322.1"/>
    </source>
</evidence>
<feature type="transmembrane region" description="Helical" evidence="5">
    <location>
        <begin position="791"/>
        <end position="814"/>
    </location>
</feature>
<dbReference type="AlphaFoldDB" id="A0A8B7YI84"/>
<feature type="transmembrane region" description="Helical" evidence="5">
    <location>
        <begin position="560"/>
        <end position="582"/>
    </location>
</feature>
<dbReference type="InterPro" id="IPR000832">
    <property type="entry name" value="GPCR_2_secretin-like"/>
</dbReference>
<evidence type="ECO:0000256" key="2">
    <source>
        <dbReference type="ARBA" id="ARBA00022692"/>
    </source>
</evidence>
<evidence type="ECO:0000256" key="5">
    <source>
        <dbReference type="SAM" id="Phobius"/>
    </source>
</evidence>
<dbReference type="Gene3D" id="2.60.220.50">
    <property type="match status" value="1"/>
</dbReference>
<evidence type="ECO:0000313" key="8">
    <source>
        <dbReference type="Proteomes" id="UP000694845"/>
    </source>
</evidence>
<dbReference type="Proteomes" id="UP000694845">
    <property type="component" value="Unplaced"/>
</dbReference>
<dbReference type="GO" id="GO:0016020">
    <property type="term" value="C:membrane"/>
    <property type="evidence" value="ECO:0007669"/>
    <property type="project" value="UniProtKB-SubCell"/>
</dbReference>
<dbReference type="RefSeq" id="XP_022092322.1">
    <property type="nucleotide sequence ID" value="XM_022236630.1"/>
</dbReference>